<evidence type="ECO:0000259" key="2">
    <source>
        <dbReference type="Pfam" id="PF01471"/>
    </source>
</evidence>
<proteinExistence type="predicted"/>
<dbReference type="PANTHER" id="PTHR41533:SF1">
    <property type="entry name" value="L,D-TRANSPEPTIDASE YCBB-RELATED"/>
    <property type="match status" value="1"/>
</dbReference>
<name>A0A5M3TA69_LIMPL</name>
<feature type="compositionally biased region" description="Basic residues" evidence="1">
    <location>
        <begin position="145"/>
        <end position="162"/>
    </location>
</feature>
<dbReference type="Pfam" id="PF01471">
    <property type="entry name" value="PG_binding_1"/>
    <property type="match status" value="2"/>
</dbReference>
<dbReference type="InterPro" id="IPR052905">
    <property type="entry name" value="LD-transpeptidase_YkuD-like"/>
</dbReference>
<dbReference type="Gene3D" id="1.10.101.10">
    <property type="entry name" value="PGBD-like superfamily/PGBD"/>
    <property type="match status" value="2"/>
</dbReference>
<dbReference type="InterPro" id="IPR036366">
    <property type="entry name" value="PGBDSf"/>
</dbReference>
<accession>A0A5M3TA69</accession>
<feature type="domain" description="Peptidoglycan binding-like" evidence="2">
    <location>
        <begin position="69"/>
        <end position="125"/>
    </location>
</feature>
<feature type="region of interest" description="Disordered" evidence="1">
    <location>
        <begin position="145"/>
        <end position="168"/>
    </location>
</feature>
<sequence>MDTIAYNHLVSSYESPQQLNLSDNLILFRGVNWSKVSTTCLMPIIGAAISLSILGATSAAQASIYYGSSGNHVVQLQNALANHGYFRARSTGYFGSMTKHSVKAFQRDYGLAVDGIVGPATASALGLHCYTSCYVKSYPKHHYGYHQASHRPRRGRGYHKSLSHGDSSSRVANLQHKLAYYGYFHARATGYFGPITTKAVKAFQRDYGLRVDGVAGPATLAALGM</sequence>
<evidence type="ECO:0000313" key="4">
    <source>
        <dbReference type="Proteomes" id="UP000326169"/>
    </source>
</evidence>
<gene>
    <name evidence="3" type="ORF">NIES46_23530</name>
</gene>
<feature type="domain" description="Peptidoglycan binding-like" evidence="2">
    <location>
        <begin position="168"/>
        <end position="223"/>
    </location>
</feature>
<dbReference type="Proteomes" id="UP000326169">
    <property type="component" value="Unassembled WGS sequence"/>
</dbReference>
<reference evidence="3 4" key="1">
    <citation type="journal article" date="2019" name="J Genomics">
        <title>The Draft Genome of a Hydrogen-producing Cyanobacterium, Arthrospira platensis NIES-46.</title>
        <authorList>
            <person name="Suzuki S."/>
            <person name="Yamaguchi H."/>
            <person name="Kawachi M."/>
        </authorList>
    </citation>
    <scope>NUCLEOTIDE SEQUENCE [LARGE SCALE GENOMIC DNA]</scope>
    <source>
        <strain evidence="3 4">NIES-46</strain>
    </source>
</reference>
<dbReference type="SUPFAM" id="SSF47090">
    <property type="entry name" value="PGBD-like"/>
    <property type="match status" value="2"/>
</dbReference>
<keyword evidence="4" id="KW-1185">Reference proteome</keyword>
<dbReference type="InterPro" id="IPR036365">
    <property type="entry name" value="PGBD-like_sf"/>
</dbReference>
<evidence type="ECO:0000256" key="1">
    <source>
        <dbReference type="SAM" id="MobiDB-lite"/>
    </source>
</evidence>
<evidence type="ECO:0000313" key="3">
    <source>
        <dbReference type="EMBL" id="GCE94299.1"/>
    </source>
</evidence>
<comment type="caution">
    <text evidence="3">The sequence shown here is derived from an EMBL/GenBank/DDBJ whole genome shotgun (WGS) entry which is preliminary data.</text>
</comment>
<organism evidence="3 4">
    <name type="scientific">Limnospira platensis NIES-46</name>
    <dbReference type="NCBI Taxonomy" id="1236695"/>
    <lineage>
        <taxon>Bacteria</taxon>
        <taxon>Bacillati</taxon>
        <taxon>Cyanobacteriota</taxon>
        <taxon>Cyanophyceae</taxon>
        <taxon>Oscillatoriophycideae</taxon>
        <taxon>Oscillatoriales</taxon>
        <taxon>Sirenicapillariaceae</taxon>
        <taxon>Limnospira</taxon>
    </lineage>
</organism>
<dbReference type="PANTHER" id="PTHR41533">
    <property type="entry name" value="L,D-TRANSPEPTIDASE HI_1667-RELATED"/>
    <property type="match status" value="1"/>
</dbReference>
<dbReference type="EMBL" id="BIMW01000092">
    <property type="protein sequence ID" value="GCE94299.1"/>
    <property type="molecule type" value="Genomic_DNA"/>
</dbReference>
<dbReference type="InterPro" id="IPR002477">
    <property type="entry name" value="Peptidoglycan-bd-like"/>
</dbReference>
<protein>
    <recommendedName>
        <fullName evidence="2">Peptidoglycan binding-like domain-containing protein</fullName>
    </recommendedName>
</protein>